<dbReference type="InterPro" id="IPR057182">
    <property type="entry name" value="DUF7860"/>
</dbReference>
<organism evidence="2 5">
    <name type="scientific">Haloplanus rubicundus</name>
    <dbReference type="NCBI Taxonomy" id="1547898"/>
    <lineage>
        <taxon>Archaea</taxon>
        <taxon>Methanobacteriati</taxon>
        <taxon>Methanobacteriota</taxon>
        <taxon>Stenosarchaea group</taxon>
        <taxon>Halobacteria</taxon>
        <taxon>Halobacteriales</taxon>
        <taxon>Haloferacaceae</taxon>
        <taxon>Haloplanus</taxon>
    </lineage>
</organism>
<sequence>MTGRYGDLDYPTLAKRGTLLGLCLFAVGAAGELGAHAMGLQLPAWEATLLFDAEVLGVALFLLSPLVFGVALPLTE</sequence>
<protein>
    <submittedName>
        <fullName evidence="2">Uncharacterized protein</fullName>
    </submittedName>
</protein>
<dbReference type="AlphaFoldDB" id="A0A345E0T7"/>
<gene>
    <name evidence="3" type="ORF">DU484_04325</name>
    <name evidence="2" type="ORF">DU500_04800</name>
</gene>
<keyword evidence="1" id="KW-1133">Transmembrane helix</keyword>
<evidence type="ECO:0000313" key="4">
    <source>
        <dbReference type="Proteomes" id="UP000252985"/>
    </source>
</evidence>
<dbReference type="EMBL" id="CP031148">
    <property type="protein sequence ID" value="AXG09148.1"/>
    <property type="molecule type" value="Genomic_DNA"/>
</dbReference>
<evidence type="ECO:0000313" key="2">
    <source>
        <dbReference type="EMBL" id="AXG05809.1"/>
    </source>
</evidence>
<dbReference type="KEGG" id="haj:DU500_04800"/>
<accession>A0A345E0T7</accession>
<dbReference type="Pfam" id="PF25259">
    <property type="entry name" value="DUF7860"/>
    <property type="match status" value="1"/>
</dbReference>
<dbReference type="EMBL" id="CP031150">
    <property type="protein sequence ID" value="AXG05809.1"/>
    <property type="molecule type" value="Genomic_DNA"/>
</dbReference>
<evidence type="ECO:0000313" key="5">
    <source>
        <dbReference type="Proteomes" id="UP000253273"/>
    </source>
</evidence>
<name>A0A345E0T7_9EURY</name>
<dbReference type="Proteomes" id="UP000252985">
    <property type="component" value="Chromosome"/>
</dbReference>
<dbReference type="GeneID" id="37286177"/>
<keyword evidence="1" id="KW-0472">Membrane</keyword>
<dbReference type="KEGG" id="haq:DU484_04325"/>
<evidence type="ECO:0000313" key="3">
    <source>
        <dbReference type="EMBL" id="AXG09148.1"/>
    </source>
</evidence>
<proteinExistence type="predicted"/>
<dbReference type="Proteomes" id="UP000253273">
    <property type="component" value="Chromosome"/>
</dbReference>
<accession>A0A345EAC6</accession>
<dbReference type="RefSeq" id="WP_114584958.1">
    <property type="nucleotide sequence ID" value="NZ_CP031148.1"/>
</dbReference>
<dbReference type="OrthoDB" id="201415at2157"/>
<evidence type="ECO:0000256" key="1">
    <source>
        <dbReference type="SAM" id="Phobius"/>
    </source>
</evidence>
<keyword evidence="1" id="KW-0812">Transmembrane</keyword>
<reference evidence="2 5" key="2">
    <citation type="submission" date="2018-07" db="EMBL/GenBank/DDBJ databases">
        <title>Genome sequences of Haloplanus sp. CBA1113.</title>
        <authorList>
            <person name="Kim Y.B."/>
            <person name="Roh S.W."/>
        </authorList>
    </citation>
    <scope>NUCLEOTIDE SEQUENCE [LARGE SCALE GENOMIC DNA]</scope>
    <source>
        <strain evidence="2 5">CBA1113</strain>
    </source>
</reference>
<reference evidence="3 4" key="1">
    <citation type="submission" date="2018-07" db="EMBL/GenBank/DDBJ databases">
        <title>Genome sequences of Haloplanus sp. CBA1112.</title>
        <authorList>
            <person name="Kim Y.B."/>
            <person name="Roh S.W."/>
        </authorList>
    </citation>
    <scope>NUCLEOTIDE SEQUENCE [LARGE SCALE GENOMIC DNA]</scope>
    <source>
        <strain evidence="3 4">CBA1112</strain>
    </source>
</reference>
<feature type="transmembrane region" description="Helical" evidence="1">
    <location>
        <begin position="55"/>
        <end position="74"/>
    </location>
</feature>
<keyword evidence="5" id="KW-1185">Reference proteome</keyword>